<comment type="caution">
    <text evidence="1">The sequence shown here is derived from an EMBL/GenBank/DDBJ whole genome shotgun (WGS) entry which is preliminary data.</text>
</comment>
<dbReference type="EMBL" id="AFCS01000817">
    <property type="protein sequence ID" value="EHC76794.1"/>
    <property type="molecule type" value="Genomic_DNA"/>
</dbReference>
<proteinExistence type="predicted"/>
<evidence type="ECO:0000313" key="1">
    <source>
        <dbReference type="EMBL" id="EHC76794.1"/>
    </source>
</evidence>
<dbReference type="AlphaFoldDB" id="G5Q5U5"/>
<accession>G5Q5U5</accession>
<gene>
    <name evidence="1" type="ORF">LTSEMON_3563</name>
</gene>
<evidence type="ECO:0000313" key="2">
    <source>
        <dbReference type="Proteomes" id="UP000003221"/>
    </source>
</evidence>
<sequence length="68" mass="7695">MGVRKFDFEGRQFIGKCSAGRAQGVQVAFYIGFNPNCRTACRYKAVLDNCRTAMFRQNATLNLRHDSS</sequence>
<dbReference type="PATRIC" id="fig|913242.3.peg.3078"/>
<reference evidence="1 2" key="1">
    <citation type="journal article" date="2011" name="BMC Genomics">
        <title>Genome sequencing reveals diversification of virulence factor content and possible host adaptation in distinct subpopulations of Salmonella enterica.</title>
        <authorList>
            <person name="den Bakker H.C."/>
            <person name="Moreno Switt A.I."/>
            <person name="Govoni G."/>
            <person name="Cummings C.A."/>
            <person name="Ranieri M.L."/>
            <person name="Degoricija L."/>
            <person name="Hoelzer K."/>
            <person name="Rodriguez-Rivera L.D."/>
            <person name="Brown S."/>
            <person name="Bolchacova E."/>
            <person name="Furtado M.R."/>
            <person name="Wiedmann M."/>
        </authorList>
    </citation>
    <scope>NUCLEOTIDE SEQUENCE [LARGE SCALE GENOMIC DNA]</scope>
    <source>
        <strain evidence="1 2">S5-403</strain>
    </source>
</reference>
<name>G5Q5U5_SALMO</name>
<dbReference type="Proteomes" id="UP000003221">
    <property type="component" value="Unassembled WGS sequence"/>
</dbReference>
<organism evidence="1 2">
    <name type="scientific">Salmonella enterica subsp. enterica serovar Montevideo str. S5-403</name>
    <dbReference type="NCBI Taxonomy" id="913242"/>
    <lineage>
        <taxon>Bacteria</taxon>
        <taxon>Pseudomonadati</taxon>
        <taxon>Pseudomonadota</taxon>
        <taxon>Gammaproteobacteria</taxon>
        <taxon>Enterobacterales</taxon>
        <taxon>Enterobacteriaceae</taxon>
        <taxon>Salmonella</taxon>
    </lineage>
</organism>
<protein>
    <submittedName>
        <fullName evidence="1">Uncharacterized protein</fullName>
    </submittedName>
</protein>